<dbReference type="EMBL" id="FLUO01000001">
    <property type="protein sequence ID" value="SBW05261.1"/>
    <property type="molecule type" value="Genomic_DNA"/>
</dbReference>
<dbReference type="PROSITE" id="PS50111">
    <property type="entry name" value="CHEMOTAXIS_TRANSDUC_2"/>
    <property type="match status" value="1"/>
</dbReference>
<dbReference type="InterPro" id="IPR013655">
    <property type="entry name" value="PAS_fold_3"/>
</dbReference>
<dbReference type="GO" id="GO:0005886">
    <property type="term" value="C:plasma membrane"/>
    <property type="evidence" value="ECO:0007669"/>
    <property type="project" value="UniProtKB-SubCell"/>
</dbReference>
<evidence type="ECO:0000256" key="1">
    <source>
        <dbReference type="ARBA" id="ARBA00004429"/>
    </source>
</evidence>
<dbReference type="PROSITE" id="PS50112">
    <property type="entry name" value="PAS"/>
    <property type="match status" value="1"/>
</dbReference>
<evidence type="ECO:0000256" key="9">
    <source>
        <dbReference type="ARBA" id="ARBA00023224"/>
    </source>
</evidence>
<evidence type="ECO:0000256" key="8">
    <source>
        <dbReference type="ARBA" id="ARBA00023136"/>
    </source>
</evidence>
<dbReference type="SMART" id="SM00283">
    <property type="entry name" value="MA"/>
    <property type="match status" value="1"/>
</dbReference>
<sequence length="714" mass="76346">MRDNGPVTQREVDFPENTRLVSRTDDKGRITFVNAAFAAISGFSEEELTGSAHNIVRHPDMPQEAFADLWATLKSGNPWRGLVKNRTKSGDHYWVRADVMPVIEDGRPAGYVSIRSKPSRAEIAEAERAYRLFRDGKAHGLAIEGGSVVRRVPAWRKWLGSLGGRLAVQTGATLALLALVAAIGLAALHTADSTLQTLHRDRLVPTAQLAEIDRRMRVGLDDLVRIAAALEPGGGDAAAAVRDAEANRDAIAAIRKTVRARAVPGEGADLANAFETSTARYAAEGLASGIKLGQAGDAAGLDRHVAATARPLLRDAETAINRLIDFQQRTAEAEFLHADDLARLSVLAIAALFAIACAVAVAVAWSVRRAVNRPLARMSTHFAAIANRDDDHPIPEEEIAEFRHTSRMLRAMQGLLGYAAQEKIEIDRRSTARAKADLHTLADTLESRVHSVVEEVGQASRHLADSARTLSKNADITRERSHAVQEQAEEVRRNVDSVAAATHELAAAEQEISRQVVNTAEISLNASRQAADTRAAVGKLSESATRIGEIVAVITEVAGRTNMLALNATIEATRAGDAGKGFAVVAGEVKALAHQTGRATEDISRQIRAIQAETETTVAAINRITTTISEVSEVSSAVAAAVEEQGVATREIARSVNEVALGTQAASENVAVVARVASDTETMAMEVLTSADTLRDAAQVLDREVSNFLAGIRR</sequence>
<evidence type="ECO:0000259" key="16">
    <source>
        <dbReference type="PROSITE" id="PS50885"/>
    </source>
</evidence>
<evidence type="ECO:0000256" key="11">
    <source>
        <dbReference type="PROSITE-ProRule" id="PRU00284"/>
    </source>
</evidence>
<feature type="transmembrane region" description="Helical" evidence="12">
    <location>
        <begin position="344"/>
        <end position="367"/>
    </location>
</feature>
<dbReference type="Pfam" id="PF00015">
    <property type="entry name" value="MCPsignal"/>
    <property type="match status" value="1"/>
</dbReference>
<feature type="domain" description="Methyl-accepting transducer" evidence="13">
    <location>
        <begin position="452"/>
        <end position="684"/>
    </location>
</feature>
<keyword evidence="6 12" id="KW-0812">Transmembrane</keyword>
<name>A0A212K0N1_9PROT</name>
<dbReference type="AlphaFoldDB" id="A0A212K0N1"/>
<evidence type="ECO:0000256" key="4">
    <source>
        <dbReference type="ARBA" id="ARBA00022500"/>
    </source>
</evidence>
<comment type="subcellular location">
    <subcellularLocation>
        <location evidence="1">Cell inner membrane</location>
        <topology evidence="1">Multi-pass membrane protein</topology>
    </subcellularLocation>
</comment>
<dbReference type="Gene3D" id="1.10.287.950">
    <property type="entry name" value="Methyl-accepting chemotaxis protein"/>
    <property type="match status" value="1"/>
</dbReference>
<dbReference type="Pfam" id="PF08447">
    <property type="entry name" value="PAS_3"/>
    <property type="match status" value="1"/>
</dbReference>
<feature type="transmembrane region" description="Helical" evidence="12">
    <location>
        <begin position="166"/>
        <end position="188"/>
    </location>
</feature>
<evidence type="ECO:0000256" key="2">
    <source>
        <dbReference type="ARBA" id="ARBA00022475"/>
    </source>
</evidence>
<reference evidence="17" key="1">
    <citation type="submission" date="2016-04" db="EMBL/GenBank/DDBJ databases">
        <authorList>
            <person name="Evans L.H."/>
            <person name="Alamgir A."/>
            <person name="Owens N."/>
            <person name="Weber N.D."/>
            <person name="Virtaneva K."/>
            <person name="Barbian K."/>
            <person name="Babar A."/>
            <person name="Rosenke K."/>
        </authorList>
    </citation>
    <scope>NUCLEOTIDE SEQUENCE</scope>
    <source>
        <strain evidence="17">86</strain>
    </source>
</reference>
<evidence type="ECO:0000256" key="6">
    <source>
        <dbReference type="ARBA" id="ARBA00022692"/>
    </source>
</evidence>
<dbReference type="GO" id="GO:0007165">
    <property type="term" value="P:signal transduction"/>
    <property type="evidence" value="ECO:0007669"/>
    <property type="project" value="UniProtKB-KW"/>
</dbReference>
<keyword evidence="5" id="KW-0997">Cell inner membrane</keyword>
<keyword evidence="4" id="KW-0145">Chemotaxis</keyword>
<protein>
    <submittedName>
        <fullName evidence="17">Methyl-accepting chemotaxis protein</fullName>
    </submittedName>
</protein>
<dbReference type="InterPro" id="IPR004089">
    <property type="entry name" value="MCPsignal_dom"/>
</dbReference>
<comment type="similarity">
    <text evidence="10">Belongs to the methyl-accepting chemotaxis (MCP) protein family.</text>
</comment>
<dbReference type="SUPFAM" id="SSF58104">
    <property type="entry name" value="Methyl-accepting chemotaxis protein (MCP) signaling domain"/>
    <property type="match status" value="1"/>
</dbReference>
<dbReference type="PROSITE" id="PS50192">
    <property type="entry name" value="T_SNARE"/>
    <property type="match status" value="1"/>
</dbReference>
<proteinExistence type="inferred from homology"/>
<dbReference type="CDD" id="cd00130">
    <property type="entry name" value="PAS"/>
    <property type="match status" value="1"/>
</dbReference>
<dbReference type="Gene3D" id="6.10.340.10">
    <property type="match status" value="1"/>
</dbReference>
<evidence type="ECO:0000259" key="15">
    <source>
        <dbReference type="PROSITE" id="PS50192"/>
    </source>
</evidence>
<dbReference type="PANTHER" id="PTHR32089:SF112">
    <property type="entry name" value="LYSOZYME-LIKE PROTEIN-RELATED"/>
    <property type="match status" value="1"/>
</dbReference>
<dbReference type="GO" id="GO:0004888">
    <property type="term" value="F:transmembrane signaling receptor activity"/>
    <property type="evidence" value="ECO:0007669"/>
    <property type="project" value="InterPro"/>
</dbReference>
<dbReference type="InterPro" id="IPR003122">
    <property type="entry name" value="Tar_rcpt_lig-bd"/>
</dbReference>
<dbReference type="Pfam" id="PF02203">
    <property type="entry name" value="TarH"/>
    <property type="match status" value="1"/>
</dbReference>
<accession>A0A212K0N1</accession>
<dbReference type="Gene3D" id="3.30.450.20">
    <property type="entry name" value="PAS domain"/>
    <property type="match status" value="1"/>
</dbReference>
<evidence type="ECO:0000256" key="10">
    <source>
        <dbReference type="ARBA" id="ARBA00029447"/>
    </source>
</evidence>
<dbReference type="InterPro" id="IPR004090">
    <property type="entry name" value="Chemotax_Me-accpt_rcpt"/>
</dbReference>
<keyword evidence="9 11" id="KW-0807">Transducer</keyword>
<keyword evidence="8 12" id="KW-0472">Membrane</keyword>
<evidence type="ECO:0000313" key="17">
    <source>
        <dbReference type="EMBL" id="SBW05261.1"/>
    </source>
</evidence>
<evidence type="ECO:0000256" key="3">
    <source>
        <dbReference type="ARBA" id="ARBA00022481"/>
    </source>
</evidence>
<dbReference type="InterPro" id="IPR003660">
    <property type="entry name" value="HAMP_dom"/>
</dbReference>
<feature type="domain" description="HAMP" evidence="16">
    <location>
        <begin position="369"/>
        <end position="421"/>
    </location>
</feature>
<dbReference type="GO" id="GO:0006935">
    <property type="term" value="P:chemotaxis"/>
    <property type="evidence" value="ECO:0007669"/>
    <property type="project" value="UniProtKB-KW"/>
</dbReference>
<keyword evidence="7 12" id="KW-1133">Transmembrane helix</keyword>
<feature type="domain" description="PAS" evidence="14">
    <location>
        <begin position="25"/>
        <end position="60"/>
    </location>
</feature>
<dbReference type="InterPro" id="IPR000014">
    <property type="entry name" value="PAS"/>
</dbReference>
<dbReference type="InterPro" id="IPR000727">
    <property type="entry name" value="T_SNARE_dom"/>
</dbReference>
<dbReference type="SUPFAM" id="SSF55785">
    <property type="entry name" value="PYP-like sensor domain (PAS domain)"/>
    <property type="match status" value="1"/>
</dbReference>
<evidence type="ECO:0000259" key="13">
    <source>
        <dbReference type="PROSITE" id="PS50111"/>
    </source>
</evidence>
<evidence type="ECO:0000256" key="7">
    <source>
        <dbReference type="ARBA" id="ARBA00022989"/>
    </source>
</evidence>
<dbReference type="PANTHER" id="PTHR32089">
    <property type="entry name" value="METHYL-ACCEPTING CHEMOTAXIS PROTEIN MCPB"/>
    <property type="match status" value="1"/>
</dbReference>
<keyword evidence="3" id="KW-0488">Methylation</keyword>
<dbReference type="InterPro" id="IPR035965">
    <property type="entry name" value="PAS-like_dom_sf"/>
</dbReference>
<keyword evidence="2" id="KW-1003">Cell membrane</keyword>
<organism evidence="17">
    <name type="scientific">uncultured Alphaproteobacteria bacterium</name>
    <dbReference type="NCBI Taxonomy" id="91750"/>
    <lineage>
        <taxon>Bacteria</taxon>
        <taxon>Pseudomonadati</taxon>
        <taxon>Pseudomonadota</taxon>
        <taxon>Alphaproteobacteria</taxon>
        <taxon>environmental samples</taxon>
    </lineage>
</organism>
<dbReference type="NCBIfam" id="TIGR00229">
    <property type="entry name" value="sensory_box"/>
    <property type="match status" value="1"/>
</dbReference>
<evidence type="ECO:0000259" key="14">
    <source>
        <dbReference type="PROSITE" id="PS50112"/>
    </source>
</evidence>
<dbReference type="PRINTS" id="PR00260">
    <property type="entry name" value="CHEMTRNSDUCR"/>
</dbReference>
<gene>
    <name evidence="17" type="ORF">KL86APRO_11959</name>
</gene>
<dbReference type="PROSITE" id="PS50885">
    <property type="entry name" value="HAMP"/>
    <property type="match status" value="1"/>
</dbReference>
<feature type="domain" description="T-SNARE coiled-coil homology" evidence="15">
    <location>
        <begin position="611"/>
        <end position="673"/>
    </location>
</feature>
<evidence type="ECO:0000256" key="5">
    <source>
        <dbReference type="ARBA" id="ARBA00022519"/>
    </source>
</evidence>
<evidence type="ECO:0000256" key="12">
    <source>
        <dbReference type="SAM" id="Phobius"/>
    </source>
</evidence>